<feature type="transmembrane region" description="Helical" evidence="2">
    <location>
        <begin position="295"/>
        <end position="314"/>
    </location>
</feature>
<dbReference type="AlphaFoldDB" id="A0A5B9RGP1"/>
<gene>
    <name evidence="3" type="primary">orf728</name>
</gene>
<protein>
    <submittedName>
        <fullName evidence="3">Uncharacterized protein</fullName>
    </submittedName>
</protein>
<name>A0A5B9RGP1_9CHLO</name>
<feature type="transmembrane region" description="Helical" evidence="2">
    <location>
        <begin position="20"/>
        <end position="43"/>
    </location>
</feature>
<feature type="region of interest" description="Disordered" evidence="1">
    <location>
        <begin position="494"/>
        <end position="517"/>
    </location>
</feature>
<keyword evidence="3" id="KW-0150">Chloroplast</keyword>
<organism evidence="3">
    <name type="scientific">Microrhizoidea pickettheapsiorum</name>
    <dbReference type="NCBI Taxonomy" id="2604950"/>
    <lineage>
        <taxon>Eukaryota</taxon>
        <taxon>Viridiplantae</taxon>
        <taxon>Chlorophyta</taxon>
        <taxon>Mamiellophyceae</taxon>
        <taxon>Dolichomastigales</taxon>
        <taxon>Dolichomastigales incertae sedis</taxon>
        <taxon>Microrhizoidea</taxon>
    </lineage>
</organism>
<dbReference type="EMBL" id="MN056173">
    <property type="protein sequence ID" value="QEG77674.1"/>
    <property type="molecule type" value="Genomic_DNA"/>
</dbReference>
<evidence type="ECO:0000313" key="3">
    <source>
        <dbReference type="EMBL" id="QEG77674.1"/>
    </source>
</evidence>
<keyword evidence="2" id="KW-0812">Transmembrane</keyword>
<keyword evidence="2" id="KW-0472">Membrane</keyword>
<keyword evidence="3" id="KW-0934">Plastid</keyword>
<proteinExistence type="predicted"/>
<feature type="transmembrane region" description="Helical" evidence="2">
    <location>
        <begin position="55"/>
        <end position="75"/>
    </location>
</feature>
<keyword evidence="2" id="KW-1133">Transmembrane helix</keyword>
<evidence type="ECO:0000256" key="1">
    <source>
        <dbReference type="SAM" id="MobiDB-lite"/>
    </source>
</evidence>
<dbReference type="RefSeq" id="YP_009692084.1">
    <property type="nucleotide sequence ID" value="NC_044704.1"/>
</dbReference>
<feature type="transmembrane region" description="Helical" evidence="2">
    <location>
        <begin position="81"/>
        <end position="101"/>
    </location>
</feature>
<sequence length="728" mass="85025">MNIFEFDILWDKPTSNFFESIQFGMLLGFFMSLPLLPSFLIAVREFIINKKKGIRCLQGSLFASFLCICFFLFGSSSFLKTWHYLEPFLSTGGLFLLFRLATSLDASPNRFVGSLSFNFFWFSKLFDFLKNTNNLKFVDRIRNSGGLVPLNGFLLFQRQTYSRFFFFNFKPSSLRSERQVSDEYRKPVSEYNSVPSSVSLENRIDTTIDSNVLVNNNNSFFLGFILLYTNPFLFAPFGHLFYGIQFHDPFNRLTLGISAFLTLSVFSFVLLTIITKALPSLFMGEVNKLSFLTDTFLVCILSFSVLFPVVQMSWRDTFWRSTDSLFNEAVELKKNTSDKFPKLNNSENQPKLFNFITLKNGEYQHFAGEYSSPTFQEPIIQYNRLRPYSGYEPLARHQFEYGVRKYQMTPLHVFGQKYLSYFSSKSSEKESFSKSIPFSFFLQSFYNHLPSVQTHAIFENDEKLHNGDSSLRLNNSVQSKLYETPRIQSVEQEIGPNNSSETKNLKNIHPSNKKRHQIKFDRYNLKAESSTSLRSDQSQPFRDNSVQSLYESPLASLENYVPAGVRGSYIRDKSQTFSDSNIKKISDLSTELANQNYYFPFEDWQNTKKNNPFQCKNQNIENLRELTHKNIGFFWSFNTKNQENTLEETDYALGAEQRGTKINLKKIYPWCYENTSRIFKQMSERENQNNLKGYPQFSYLRFMPLSQEDSLKLRSEMFEYTKILNIPD</sequence>
<dbReference type="GeneID" id="41796926"/>
<feature type="transmembrane region" description="Helical" evidence="2">
    <location>
        <begin position="220"/>
        <end position="241"/>
    </location>
</feature>
<geneLocation type="chloroplast" evidence="3"/>
<feature type="transmembrane region" description="Helical" evidence="2">
    <location>
        <begin position="253"/>
        <end position="274"/>
    </location>
</feature>
<accession>A0A5B9RGP1</accession>
<evidence type="ECO:0000256" key="2">
    <source>
        <dbReference type="SAM" id="Phobius"/>
    </source>
</evidence>
<reference evidence="3" key="1">
    <citation type="journal article" date="2019" name="J. Phycol.">
        <title>A new marine prasinophyte genus alternates between a flagellate and a dominant benthic stage with microrhizoids for adhesion.</title>
        <authorList>
            <person name="Wetherbee R."/>
            <person name="Marcelino V.R."/>
            <person name="Costa J.F."/>
            <person name="Grant B."/>
            <person name="Crawford S."/>
            <person name="Waller R.F."/>
            <person name="Andersen R.A."/>
            <person name="Berry D."/>
            <person name="McFadden G.I."/>
            <person name="Verbruggen H."/>
        </authorList>
    </citation>
    <scope>NUCLEOTIDE SEQUENCE</scope>
</reference>